<protein>
    <submittedName>
        <fullName evidence="1">Uncharacterized protein</fullName>
    </submittedName>
</protein>
<dbReference type="Proteomes" id="UP000028059">
    <property type="component" value="Unassembled WGS sequence"/>
</dbReference>
<proteinExistence type="predicted"/>
<organism evidence="1 2">
    <name type="scientific">Marine Group I thaumarchaeote SCGC AAA799-N04</name>
    <dbReference type="NCBI Taxonomy" id="1502293"/>
    <lineage>
        <taxon>Archaea</taxon>
        <taxon>Nitrososphaerota</taxon>
        <taxon>Marine Group I</taxon>
    </lineage>
</organism>
<gene>
    <name evidence="1" type="ORF">AAA799N04_01011</name>
</gene>
<name>A0A081RMU6_9ARCH</name>
<accession>A0A081RMU6</accession>
<dbReference type="EMBL" id="JOKN01000016">
    <property type="protein sequence ID" value="KEQ56519.1"/>
    <property type="molecule type" value="Genomic_DNA"/>
</dbReference>
<sequence length="73" mass="8605">MSRNSGPHPLCIGKCKEFQAQRPKVGKRYQLGQKLCQECDQWIFHEGVMCPCCHNRLRTRPRCKKYKTKVARI</sequence>
<comment type="caution">
    <text evidence="1">The sequence shown here is derived from an EMBL/GenBank/DDBJ whole genome shotgun (WGS) entry which is preliminary data.</text>
</comment>
<dbReference type="AlphaFoldDB" id="A0A081RMU6"/>
<evidence type="ECO:0000313" key="2">
    <source>
        <dbReference type="Proteomes" id="UP000028059"/>
    </source>
</evidence>
<reference evidence="1 2" key="1">
    <citation type="submission" date="2014-06" db="EMBL/GenBank/DDBJ databases">
        <authorList>
            <person name="Ngugi D.K."/>
            <person name="Blom J."/>
            <person name="Alam I."/>
            <person name="Rashid M."/>
            <person name="Ba Alawi W."/>
            <person name="Zhang G."/>
            <person name="Hikmawan T."/>
            <person name="Guan Y."/>
            <person name="Antunes A."/>
            <person name="Siam R."/>
            <person name="ElDorry H."/>
            <person name="Bajic V."/>
            <person name="Stingl U."/>
        </authorList>
    </citation>
    <scope>NUCLEOTIDE SEQUENCE [LARGE SCALE GENOMIC DNA]</scope>
    <source>
        <strain evidence="1">SCGC AAA799-N04</strain>
    </source>
</reference>
<keyword evidence="2" id="KW-1185">Reference proteome</keyword>
<evidence type="ECO:0000313" key="1">
    <source>
        <dbReference type="EMBL" id="KEQ56519.1"/>
    </source>
</evidence>